<dbReference type="PANTHER" id="PTHR11011">
    <property type="entry name" value="MALE STERILITY PROTEIN 2-RELATED"/>
    <property type="match status" value="1"/>
</dbReference>
<dbReference type="Gene3D" id="3.40.50.720">
    <property type="entry name" value="NAD(P)-binding Rossmann-like Domain"/>
    <property type="match status" value="1"/>
</dbReference>
<feature type="domain" description="Thioester reductase (TE)" evidence="12">
    <location>
        <begin position="62"/>
        <end position="332"/>
    </location>
</feature>
<dbReference type="Pfam" id="PF07993">
    <property type="entry name" value="NAD_binding_4"/>
    <property type="match status" value="1"/>
</dbReference>
<dbReference type="Pfam" id="PF03015">
    <property type="entry name" value="Sterile"/>
    <property type="match status" value="1"/>
</dbReference>
<dbReference type="EMBL" id="MN567120">
    <property type="protein sequence ID" value="QGV11520.1"/>
    <property type="molecule type" value="mRNA"/>
</dbReference>
<keyword evidence="8 10" id="KW-0472">Membrane</keyword>
<comment type="function">
    <text evidence="10">Catalyzes the reduction of fatty acyl-CoA to fatty alcohols.</text>
</comment>
<dbReference type="InterPro" id="IPR036291">
    <property type="entry name" value="NAD(P)-bd_dom_sf"/>
</dbReference>
<organism evidence="13">
    <name type="scientific">Tetrastichus brontispae</name>
    <dbReference type="NCBI Taxonomy" id="2033808"/>
    <lineage>
        <taxon>Eukaryota</taxon>
        <taxon>Metazoa</taxon>
        <taxon>Ecdysozoa</taxon>
        <taxon>Arthropoda</taxon>
        <taxon>Hexapoda</taxon>
        <taxon>Insecta</taxon>
        <taxon>Pterygota</taxon>
        <taxon>Neoptera</taxon>
        <taxon>Endopterygota</taxon>
        <taxon>Hymenoptera</taxon>
        <taxon>Apocrita</taxon>
        <taxon>Proctotrupomorpha</taxon>
        <taxon>Chalcidoidea</taxon>
        <taxon>Eulophidae</taxon>
        <taxon>Tetrastichinae</taxon>
        <taxon>Tetrastichus</taxon>
    </lineage>
</organism>
<evidence type="ECO:0000256" key="8">
    <source>
        <dbReference type="ARBA" id="ARBA00023136"/>
    </source>
</evidence>
<keyword evidence="3 10" id="KW-0444">Lipid biosynthesis</keyword>
<keyword evidence="10" id="KW-0560">Oxidoreductase</keyword>
<dbReference type="InterPro" id="IPR026055">
    <property type="entry name" value="FAR"/>
</dbReference>
<evidence type="ECO:0000256" key="2">
    <source>
        <dbReference type="ARBA" id="ARBA00005928"/>
    </source>
</evidence>
<evidence type="ECO:0000256" key="6">
    <source>
        <dbReference type="ARBA" id="ARBA00022989"/>
    </source>
</evidence>
<sequence length="545" mass="61774">MVEVLMESGGQEVVIAETGGGSRAETPTECTDKLVAQSPKMNDEKQTLTPVQEFYAGQSVFITGGTGFMGKLLIEKLLRSCPGIAFIYLLVRPKKGKDVHQRTEELIDDVLFTKLKEERPKFRHQIVAVAGDCSLPGLGLSASDRAMLTREISIVFHVAATVRFDEKLKLAVAINVQGPRDILNLCRDIMQLKACIHVSTAYANCVNMKIEEKFYDAPIDGNKLVSLVEGMDEKLVDDITKPILGRWPNTYTFTKAVAEDVIRKEGTDLPVGIFRPAIVISTYLEPLRGWIDNMYGPTGVAAGAGTGLLRSLHCDGSLKANVVPGDMTINAIVVSAWDVANVKKNNKNSNETPIYNYVSKDNPITWNDLKDYSAKHGVGLPSLRAVWYYGFDNVKSKFIHTLYLWFLHLLPALLVDAVIMCLGRKPRMLKVYKKIIKFMDVLDYFTNQEWQFTNDHVNALADKLHNKDRSLFYMDMRDVDWDNYFRFYLYGIRVYLVKDPIETLPQALARWQRMYWIHQAMKALLAYGTLRLLWFLAKILYSFLL</sequence>
<accession>A0A650FKQ2</accession>
<dbReference type="AlphaFoldDB" id="A0A650FKQ2"/>
<feature type="transmembrane region" description="Helical" evidence="10">
    <location>
        <begin position="402"/>
        <end position="423"/>
    </location>
</feature>
<comment type="subcellular location">
    <subcellularLocation>
        <location evidence="1">Membrane</location>
        <topology evidence="1">Multi-pass membrane protein</topology>
    </subcellularLocation>
</comment>
<dbReference type="CDD" id="cd05236">
    <property type="entry name" value="FAR-N_SDR_e"/>
    <property type="match status" value="1"/>
</dbReference>
<evidence type="ECO:0000256" key="1">
    <source>
        <dbReference type="ARBA" id="ARBA00004141"/>
    </source>
</evidence>
<comment type="catalytic activity">
    <reaction evidence="9 10">
        <text>a long-chain fatty acyl-CoA + 2 NADPH + 2 H(+) = a long-chain primary fatty alcohol + 2 NADP(+) + CoA</text>
        <dbReference type="Rhea" id="RHEA:52716"/>
        <dbReference type="ChEBI" id="CHEBI:15378"/>
        <dbReference type="ChEBI" id="CHEBI:57287"/>
        <dbReference type="ChEBI" id="CHEBI:57783"/>
        <dbReference type="ChEBI" id="CHEBI:58349"/>
        <dbReference type="ChEBI" id="CHEBI:77396"/>
        <dbReference type="ChEBI" id="CHEBI:83139"/>
        <dbReference type="EC" id="1.2.1.84"/>
    </reaction>
</comment>
<name>A0A650FKQ2_9HYME</name>
<evidence type="ECO:0000256" key="4">
    <source>
        <dbReference type="ARBA" id="ARBA00022692"/>
    </source>
</evidence>
<keyword evidence="5 10" id="KW-0521">NADP</keyword>
<feature type="transmembrane region" description="Helical" evidence="10">
    <location>
        <begin position="523"/>
        <end position="544"/>
    </location>
</feature>
<dbReference type="GO" id="GO:0005777">
    <property type="term" value="C:peroxisome"/>
    <property type="evidence" value="ECO:0007669"/>
    <property type="project" value="TreeGrafter"/>
</dbReference>
<evidence type="ECO:0000256" key="10">
    <source>
        <dbReference type="RuleBase" id="RU363097"/>
    </source>
</evidence>
<evidence type="ECO:0000259" key="11">
    <source>
        <dbReference type="Pfam" id="PF03015"/>
    </source>
</evidence>
<dbReference type="CDD" id="cd09071">
    <property type="entry name" value="FAR_C"/>
    <property type="match status" value="1"/>
</dbReference>
<dbReference type="InterPro" id="IPR033640">
    <property type="entry name" value="FAR_C"/>
</dbReference>
<protein>
    <recommendedName>
        <fullName evidence="10">Fatty acyl-CoA reductase</fullName>
        <ecNumber evidence="10">1.2.1.84</ecNumber>
    </recommendedName>
</protein>
<evidence type="ECO:0000256" key="5">
    <source>
        <dbReference type="ARBA" id="ARBA00022857"/>
    </source>
</evidence>
<dbReference type="GO" id="GO:0080019">
    <property type="term" value="F:alcohol-forming very long-chain fatty acyl-CoA reductase activity"/>
    <property type="evidence" value="ECO:0007669"/>
    <property type="project" value="InterPro"/>
</dbReference>
<dbReference type="InterPro" id="IPR013120">
    <property type="entry name" value="FAR_NAD-bd"/>
</dbReference>
<proteinExistence type="evidence at transcript level"/>
<dbReference type="EC" id="1.2.1.84" evidence="10"/>
<dbReference type="GO" id="GO:0035336">
    <property type="term" value="P:long-chain fatty-acyl-CoA metabolic process"/>
    <property type="evidence" value="ECO:0007669"/>
    <property type="project" value="TreeGrafter"/>
</dbReference>
<evidence type="ECO:0000256" key="7">
    <source>
        <dbReference type="ARBA" id="ARBA00023098"/>
    </source>
</evidence>
<dbReference type="SUPFAM" id="SSF51735">
    <property type="entry name" value="NAD(P)-binding Rossmann-fold domains"/>
    <property type="match status" value="1"/>
</dbReference>
<dbReference type="GO" id="GO:0016020">
    <property type="term" value="C:membrane"/>
    <property type="evidence" value="ECO:0007669"/>
    <property type="project" value="UniProtKB-SubCell"/>
</dbReference>
<comment type="similarity">
    <text evidence="2 10">Belongs to the fatty acyl-CoA reductase family.</text>
</comment>
<dbReference type="PANTHER" id="PTHR11011:SF60">
    <property type="entry name" value="FATTY ACYL-COA REDUCTASE-RELATED"/>
    <property type="match status" value="1"/>
</dbReference>
<evidence type="ECO:0000256" key="3">
    <source>
        <dbReference type="ARBA" id="ARBA00022516"/>
    </source>
</evidence>
<dbReference type="FunFam" id="3.40.50.720:FF:000143">
    <property type="entry name" value="Fatty acyl-CoA reductase"/>
    <property type="match status" value="1"/>
</dbReference>
<keyword evidence="6 10" id="KW-1133">Transmembrane helix</keyword>
<dbReference type="GO" id="GO:0102965">
    <property type="term" value="F:alcohol-forming long-chain fatty acyl-CoA reductase activity"/>
    <property type="evidence" value="ECO:0007669"/>
    <property type="project" value="UniProtKB-EC"/>
</dbReference>
<reference evidence="13" key="1">
    <citation type="submission" date="2019-09" db="EMBL/GenBank/DDBJ databases">
        <title>Transcriptome expression in two lineages of Tetrastichus brontispae, implications in the parasitic wasp host-speciation.</title>
        <authorList>
            <person name="Sanchez-Garcia F.J."/>
            <person name="Hou Y."/>
            <person name="Tang B."/>
        </authorList>
    </citation>
    <scope>NUCLEOTIDE SEQUENCE</scope>
</reference>
<evidence type="ECO:0000256" key="9">
    <source>
        <dbReference type="ARBA" id="ARBA00052530"/>
    </source>
</evidence>
<gene>
    <name evidence="13" type="primary">far28a</name>
</gene>
<evidence type="ECO:0000313" key="13">
    <source>
        <dbReference type="EMBL" id="QGV11520.1"/>
    </source>
</evidence>
<evidence type="ECO:0000259" key="12">
    <source>
        <dbReference type="Pfam" id="PF07993"/>
    </source>
</evidence>
<feature type="domain" description="Fatty acyl-CoA reductase C-terminal" evidence="11">
    <location>
        <begin position="407"/>
        <end position="499"/>
    </location>
</feature>
<keyword evidence="7 10" id="KW-0443">Lipid metabolism</keyword>
<keyword evidence="4 10" id="KW-0812">Transmembrane</keyword>